<sequence length="185" mass="20353">MSIAQLSEKSHDMEDDAVLEGAEKADAEATSEESDDEESSEFDSDEDEELTRKLNEQLLEDIRRAREAAAPPTPPITRRSPREEAALATVKTVLSFATSDSVVRSTLASTEVPGYSNVLQMLNNIAEEGRISTHLAGTLSHVLVKLAKSEELFSPLPPVSQETTLKRKRDEAEEQNGTREKRTAT</sequence>
<feature type="region of interest" description="Disordered" evidence="1">
    <location>
        <begin position="153"/>
        <end position="185"/>
    </location>
</feature>
<gene>
    <name evidence="2" type="ORF">A7U60_g2563</name>
</gene>
<evidence type="ECO:0000313" key="2">
    <source>
        <dbReference type="EMBL" id="OCB90192.1"/>
    </source>
</evidence>
<accession>A0A9Q5I1X6</accession>
<evidence type="ECO:0000313" key="3">
    <source>
        <dbReference type="Proteomes" id="UP000757232"/>
    </source>
</evidence>
<reference evidence="2" key="1">
    <citation type="submission" date="2016-06" db="EMBL/GenBank/DDBJ databases">
        <title>Draft Genome sequence of the fungus Inonotus baumii.</title>
        <authorList>
            <person name="Zhu H."/>
            <person name="Lin W."/>
        </authorList>
    </citation>
    <scope>NUCLEOTIDE SEQUENCE</scope>
    <source>
        <strain evidence="2">821</strain>
    </source>
</reference>
<dbReference type="Proteomes" id="UP000757232">
    <property type="component" value="Unassembled WGS sequence"/>
</dbReference>
<evidence type="ECO:0000256" key="1">
    <source>
        <dbReference type="SAM" id="MobiDB-lite"/>
    </source>
</evidence>
<feature type="compositionally biased region" description="Basic and acidic residues" evidence="1">
    <location>
        <begin position="164"/>
        <end position="185"/>
    </location>
</feature>
<feature type="region of interest" description="Disordered" evidence="1">
    <location>
        <begin position="1"/>
        <end position="84"/>
    </location>
</feature>
<dbReference type="EMBL" id="LNZH02000139">
    <property type="protein sequence ID" value="OCB90192.1"/>
    <property type="molecule type" value="Genomic_DNA"/>
</dbReference>
<dbReference type="AlphaFoldDB" id="A0A9Q5I1X6"/>
<feature type="compositionally biased region" description="Acidic residues" evidence="1">
    <location>
        <begin position="29"/>
        <end position="49"/>
    </location>
</feature>
<proteinExistence type="predicted"/>
<organism evidence="2 3">
    <name type="scientific">Sanghuangporus baumii</name>
    <name type="common">Phellinus baumii</name>
    <dbReference type="NCBI Taxonomy" id="108892"/>
    <lineage>
        <taxon>Eukaryota</taxon>
        <taxon>Fungi</taxon>
        <taxon>Dikarya</taxon>
        <taxon>Basidiomycota</taxon>
        <taxon>Agaricomycotina</taxon>
        <taxon>Agaricomycetes</taxon>
        <taxon>Hymenochaetales</taxon>
        <taxon>Hymenochaetaceae</taxon>
        <taxon>Sanghuangporus</taxon>
    </lineage>
</organism>
<feature type="compositionally biased region" description="Basic and acidic residues" evidence="1">
    <location>
        <begin position="50"/>
        <end position="67"/>
    </location>
</feature>
<name>A0A9Q5I1X6_SANBA</name>
<comment type="caution">
    <text evidence="2">The sequence shown here is derived from an EMBL/GenBank/DDBJ whole genome shotgun (WGS) entry which is preliminary data.</text>
</comment>
<dbReference type="OrthoDB" id="8922241at2759"/>
<protein>
    <submittedName>
        <fullName evidence="2">Uncharacterized protein</fullName>
    </submittedName>
</protein>
<keyword evidence="3" id="KW-1185">Reference proteome</keyword>